<comment type="caution">
    <text evidence="2">The sequence shown here is derived from an EMBL/GenBank/DDBJ whole genome shotgun (WGS) entry which is preliminary data.</text>
</comment>
<organism evidence="2 3">
    <name type="scientific">Flavilitoribacter nigricans (strain ATCC 23147 / DSM 23189 / NBRC 102662 / NCIMB 1420 / SS-2)</name>
    <name type="common">Lewinella nigricans</name>
    <dbReference type="NCBI Taxonomy" id="1122177"/>
    <lineage>
        <taxon>Bacteria</taxon>
        <taxon>Pseudomonadati</taxon>
        <taxon>Bacteroidota</taxon>
        <taxon>Saprospiria</taxon>
        <taxon>Saprospirales</taxon>
        <taxon>Lewinellaceae</taxon>
        <taxon>Flavilitoribacter</taxon>
    </lineage>
</organism>
<reference evidence="2 3" key="1">
    <citation type="submission" date="2017-10" db="EMBL/GenBank/DDBJ databases">
        <title>The draft genome sequence of Lewinella nigricans NBRC 102662.</title>
        <authorList>
            <person name="Wang K."/>
        </authorList>
    </citation>
    <scope>NUCLEOTIDE SEQUENCE [LARGE SCALE GENOMIC DNA]</scope>
    <source>
        <strain evidence="2 3">NBRC 102662</strain>
    </source>
</reference>
<dbReference type="AlphaFoldDB" id="A0A2D0NJE3"/>
<dbReference type="Gene3D" id="2.60.120.260">
    <property type="entry name" value="Galactose-binding domain-like"/>
    <property type="match status" value="3"/>
</dbReference>
<dbReference type="InterPro" id="IPR008979">
    <property type="entry name" value="Galactose-bd-like_sf"/>
</dbReference>
<protein>
    <recommendedName>
        <fullName evidence="1">PKD/Chitinase domain-containing protein</fullName>
    </recommendedName>
</protein>
<evidence type="ECO:0000259" key="1">
    <source>
        <dbReference type="SMART" id="SM00089"/>
    </source>
</evidence>
<dbReference type="InterPro" id="IPR022409">
    <property type="entry name" value="PKD/Chitinase_dom"/>
</dbReference>
<dbReference type="Gene3D" id="2.60.40.10">
    <property type="entry name" value="Immunoglobulins"/>
    <property type="match status" value="1"/>
</dbReference>
<sequence length="679" mass="73953">MKFNKYSSIILALVLLVFGACNEKEFYEIAIGPPSDLQLSFAIANDDSGLLTVYPEATGAAYFDIYYGDGTTEPDRVETGQPGTHLYTEGTYTVRAVAYSLSGESIETTQDVNIQFTPPVNLNVDVALDPVNTNTVTVTPTADNATLFEVYFGDVADEEPTSVMPGASAVHTYAESGTYTLRVVARSASQTSLEYTEELEIVKPAVQLALPIDFENPDVSYVFVNFGGATATVVDNPDASGENTSSRVGQLVKDAGAEIWAGSLLQLPNPIDFASGDQFTVKVWSPKSGAVVKLKVENDQDPNIAYEVDGVTQTSNQWETISFDFSGIDKSQSYHKVVIFMDFGNEGDGSTYYFDEFVLIGETTAFALPIDFEAENVDYTFVDFGNAYAGRVDNPDPSGINTSAKVGSMNKTAGAEIWAGSFMELGAPIDFAANDQLALKVWSPKSGIVVKMKVENSADPNINFEVDVTNTQANAWEELVYDFSAIDKNQSYDRVVVFFDFGNTGDGTEYYFDDIRQYVTGGGNDVLELPLTFESTALDYSFVAFGNVSAEVQDNPDQSGINTSARVAKLTKANGAEVWGGAFLELPEPIDFSTMDQIEIKTWSPKSGINVLLKLENATNGDIFHEVQVTNSVADAWETLTFDMSAIDKSQAYHKVVIFFDFGVNGDGSEYYYDDVQLK</sequence>
<dbReference type="SUPFAM" id="SSF49785">
    <property type="entry name" value="Galactose-binding domain-like"/>
    <property type="match status" value="1"/>
</dbReference>
<proteinExistence type="predicted"/>
<gene>
    <name evidence="2" type="ORF">CRP01_01550</name>
</gene>
<dbReference type="RefSeq" id="WP_099148215.1">
    <property type="nucleotide sequence ID" value="NZ_PDUD01000001.1"/>
</dbReference>
<dbReference type="PROSITE" id="PS51257">
    <property type="entry name" value="PROKAR_LIPOPROTEIN"/>
    <property type="match status" value="1"/>
</dbReference>
<dbReference type="Proteomes" id="UP000223913">
    <property type="component" value="Unassembled WGS sequence"/>
</dbReference>
<name>A0A2D0NJE3_FLAN2</name>
<dbReference type="InterPro" id="IPR013783">
    <property type="entry name" value="Ig-like_fold"/>
</dbReference>
<dbReference type="InterPro" id="IPR035986">
    <property type="entry name" value="PKD_dom_sf"/>
</dbReference>
<dbReference type="EMBL" id="PDUD01000001">
    <property type="protein sequence ID" value="PHN08625.1"/>
    <property type="molecule type" value="Genomic_DNA"/>
</dbReference>
<accession>A0A2D0NJE3</accession>
<keyword evidence="3" id="KW-1185">Reference proteome</keyword>
<feature type="domain" description="PKD/Chitinase" evidence="1">
    <location>
        <begin position="123"/>
        <end position="204"/>
    </location>
</feature>
<dbReference type="OrthoDB" id="5381604at2"/>
<evidence type="ECO:0000313" key="2">
    <source>
        <dbReference type="EMBL" id="PHN08625.1"/>
    </source>
</evidence>
<evidence type="ECO:0000313" key="3">
    <source>
        <dbReference type="Proteomes" id="UP000223913"/>
    </source>
</evidence>
<dbReference type="CDD" id="cd00146">
    <property type="entry name" value="PKD"/>
    <property type="match status" value="1"/>
</dbReference>
<dbReference type="SUPFAM" id="SSF49299">
    <property type="entry name" value="PKD domain"/>
    <property type="match status" value="1"/>
</dbReference>
<dbReference type="SMART" id="SM00089">
    <property type="entry name" value="PKD"/>
    <property type="match status" value="1"/>
</dbReference>